<dbReference type="PANTHER" id="PTHR44067:SF5">
    <property type="entry name" value="EXPRESSED PROTEIN"/>
    <property type="match status" value="1"/>
</dbReference>
<gene>
    <name evidence="4" type="primary">LOC120108318</name>
</gene>
<dbReference type="GeneID" id="120108318"/>
<dbReference type="KEGG" id="pda:120108318"/>
<accession>A0A8B9A3A9</accession>
<keyword evidence="3" id="KW-1185">Reference proteome</keyword>
<evidence type="ECO:0000313" key="4">
    <source>
        <dbReference type="RefSeq" id="XP_038977834.1"/>
    </source>
</evidence>
<dbReference type="InterPro" id="IPR029063">
    <property type="entry name" value="SAM-dependent_MTases_sf"/>
</dbReference>
<dbReference type="OrthoDB" id="2014981at2759"/>
<evidence type="ECO:0000259" key="2">
    <source>
        <dbReference type="Pfam" id="PF08241"/>
    </source>
</evidence>
<dbReference type="Pfam" id="PF08241">
    <property type="entry name" value="Methyltransf_11"/>
    <property type="match status" value="1"/>
</dbReference>
<dbReference type="InterPro" id="IPR013216">
    <property type="entry name" value="Methyltransf_11"/>
</dbReference>
<organism evidence="3 4">
    <name type="scientific">Phoenix dactylifera</name>
    <name type="common">Date palm</name>
    <dbReference type="NCBI Taxonomy" id="42345"/>
    <lineage>
        <taxon>Eukaryota</taxon>
        <taxon>Viridiplantae</taxon>
        <taxon>Streptophyta</taxon>
        <taxon>Embryophyta</taxon>
        <taxon>Tracheophyta</taxon>
        <taxon>Spermatophyta</taxon>
        <taxon>Magnoliopsida</taxon>
        <taxon>Liliopsida</taxon>
        <taxon>Arecaceae</taxon>
        <taxon>Coryphoideae</taxon>
        <taxon>Phoeniceae</taxon>
        <taxon>Phoenix</taxon>
    </lineage>
</organism>
<dbReference type="SUPFAM" id="SSF53335">
    <property type="entry name" value="S-adenosyl-L-methionine-dependent methyltransferases"/>
    <property type="match status" value="1"/>
</dbReference>
<name>A0A8B9A3A9_PHODC</name>
<dbReference type="PANTHER" id="PTHR44067">
    <property type="entry name" value="S-ADENOSYL-L-METHIONINE-DEPENDENT METHYLTRANSFERASE SUPERFAMILY PROTEIN-RELATED"/>
    <property type="match status" value="1"/>
</dbReference>
<dbReference type="Gene3D" id="3.40.50.150">
    <property type="entry name" value="Vaccinia Virus protein VP39"/>
    <property type="match status" value="1"/>
</dbReference>
<dbReference type="AlphaFoldDB" id="A0A8B9A3A9"/>
<reference evidence="4" key="1">
    <citation type="submission" date="2025-08" db="UniProtKB">
        <authorList>
            <consortium name="RefSeq"/>
        </authorList>
    </citation>
    <scope>IDENTIFICATION</scope>
    <source>
        <tissue evidence="4">Young leaves</tissue>
    </source>
</reference>
<evidence type="ECO:0000313" key="3">
    <source>
        <dbReference type="Proteomes" id="UP000228380"/>
    </source>
</evidence>
<dbReference type="GO" id="GO:0008757">
    <property type="term" value="F:S-adenosylmethionine-dependent methyltransferase activity"/>
    <property type="evidence" value="ECO:0007669"/>
    <property type="project" value="InterPro"/>
</dbReference>
<feature type="transmembrane region" description="Helical" evidence="1">
    <location>
        <begin position="12"/>
        <end position="33"/>
    </location>
</feature>
<dbReference type="Proteomes" id="UP000228380">
    <property type="component" value="Unplaced"/>
</dbReference>
<sequence>MRKERMGMGIGMGLNLLLLVAMVATNILSLYHLSSIRNNSPRSPQTLDPAAADVPDHLLQQLHTIRATITHLTRLRSSTTASASSSSSPSTTAAPPELLLYSHIGPIASACSDHPDLLHRYMNYTPFAPCPRDLHSVAEPLLLRGCHPLPRRRCFSPTPPKPLNPSSLPSDSFPPSLPDAAVLWPPAAPCRSFSCLPTSLGFDSRTEASRFLSAKSALDLPLPQLLSLARSAGAAPIRLALDVGGGTGTLAARLRLLANATVLTTTMNLGAPYSEAAALRGVIPVHAPLQQRFPVQDGVLDLVRTGHAVNRWIPAPALEFLLYDADRVLRAGGFLWVDHFFCKGSDLDAVYAPMIGRLGYKIIKWALGNKTDAGGLRYGEVYLTALLQKPLPAAAAKA</sequence>
<evidence type="ECO:0000256" key="1">
    <source>
        <dbReference type="SAM" id="Phobius"/>
    </source>
</evidence>
<feature type="domain" description="Methyltransferase type 11" evidence="2">
    <location>
        <begin position="241"/>
        <end position="336"/>
    </location>
</feature>
<keyword evidence="1" id="KW-0472">Membrane</keyword>
<proteinExistence type="predicted"/>
<protein>
    <submittedName>
        <fullName evidence="4">Uncharacterized protein LOC120108318</fullName>
    </submittedName>
</protein>
<keyword evidence="1" id="KW-1133">Transmembrane helix</keyword>
<dbReference type="InterPro" id="IPR053223">
    <property type="entry name" value="Prob_Methyltransferase"/>
</dbReference>
<dbReference type="RefSeq" id="XP_038977834.1">
    <property type="nucleotide sequence ID" value="XM_039121906.1"/>
</dbReference>
<keyword evidence="1" id="KW-0812">Transmembrane</keyword>